<accession>E9S7D7</accession>
<dbReference type="Gene3D" id="3.40.50.720">
    <property type="entry name" value="NAD(P)-binding Rossmann-like Domain"/>
    <property type="match status" value="1"/>
</dbReference>
<proteinExistence type="inferred from homology"/>
<dbReference type="FunFam" id="3.40.50.720:FF:000173">
    <property type="entry name" value="3-oxoacyl-[acyl-carrier protein] reductase"/>
    <property type="match status" value="1"/>
</dbReference>
<evidence type="ECO:0000256" key="3">
    <source>
        <dbReference type="ARBA" id="ARBA00023221"/>
    </source>
</evidence>
<dbReference type="NCBIfam" id="NF009466">
    <property type="entry name" value="PRK12826.1-2"/>
    <property type="match status" value="1"/>
</dbReference>
<keyword evidence="6" id="KW-1185">Reference proteome</keyword>
<dbReference type="InterPro" id="IPR002347">
    <property type="entry name" value="SDR_fam"/>
</dbReference>
<dbReference type="InterPro" id="IPR036291">
    <property type="entry name" value="NAD(P)-bd_dom_sf"/>
</dbReference>
<keyword evidence="3" id="KW-0443">Lipid metabolism</keyword>
<evidence type="ECO:0000256" key="4">
    <source>
        <dbReference type="RuleBase" id="RU000363"/>
    </source>
</evidence>
<evidence type="ECO:0000313" key="6">
    <source>
        <dbReference type="Proteomes" id="UP000004259"/>
    </source>
</evidence>
<dbReference type="PANTHER" id="PTHR42879:SF2">
    <property type="entry name" value="3-OXOACYL-[ACYL-CARRIER-PROTEIN] REDUCTASE FABG"/>
    <property type="match status" value="1"/>
</dbReference>
<dbReference type="PRINTS" id="PR00080">
    <property type="entry name" value="SDRFAMILY"/>
</dbReference>
<sequence length="257" mass="27142">MCYNNTERTDIMGRIKKAALVTGGSGGIGSVVCRRLAEAGYLTAIGYSSGKKQAEVLAEELTAQGLTASAVHIDITAPDSIMRCLEETEQKFGQLELLVNNAGTADIGLFTDLTDDRLCELMNINLLGHMRLTKAVLPQMLARHEGSVINISSVWGEVGASCEVAYSAAKAGMIGFTRALAKECAPSGVRVNCVSCGLIDTKMNAELSAEDLQAVVDEIPLSRIGTPDDVAAAVKFLADDASAYITGQVIRVDGAWL</sequence>
<protein>
    <submittedName>
        <fullName evidence="5">Oxidoreductase, short chain dehydrogenase/reductase family protein</fullName>
    </submittedName>
</protein>
<reference evidence="5 6" key="1">
    <citation type="submission" date="2011-02" db="EMBL/GenBank/DDBJ databases">
        <authorList>
            <person name="Nelson K.E."/>
            <person name="Sutton G."/>
            <person name="Torralba M."/>
            <person name="Durkin S."/>
            <person name="Harkins D."/>
            <person name="Montgomery R."/>
            <person name="Ziemer C."/>
            <person name="Klaassens E."/>
            <person name="Ocuiv P."/>
            <person name="Morrison M."/>
        </authorList>
    </citation>
    <scope>NUCLEOTIDE SEQUENCE [LARGE SCALE GENOMIC DNA]</scope>
    <source>
        <strain evidence="5 6">8</strain>
    </source>
</reference>
<evidence type="ECO:0000256" key="1">
    <source>
        <dbReference type="ARBA" id="ARBA00006484"/>
    </source>
</evidence>
<dbReference type="PRINTS" id="PR00081">
    <property type="entry name" value="GDHRDH"/>
</dbReference>
<dbReference type="InterPro" id="IPR050259">
    <property type="entry name" value="SDR"/>
</dbReference>
<dbReference type="GO" id="GO:0032787">
    <property type="term" value="P:monocarboxylic acid metabolic process"/>
    <property type="evidence" value="ECO:0007669"/>
    <property type="project" value="UniProtKB-ARBA"/>
</dbReference>
<dbReference type="STRING" id="246199.CUS_6148"/>
<name>E9S7D7_RUMAL</name>
<keyword evidence="3" id="KW-0753">Steroid metabolism</keyword>
<dbReference type="SUPFAM" id="SSF51735">
    <property type="entry name" value="NAD(P)-binding Rossmann-fold domains"/>
    <property type="match status" value="1"/>
</dbReference>
<dbReference type="EMBL" id="ADKM02000008">
    <property type="protein sequence ID" value="EGC04792.1"/>
    <property type="molecule type" value="Genomic_DNA"/>
</dbReference>
<dbReference type="eggNOG" id="COG1028">
    <property type="taxonomic scope" value="Bacteria"/>
</dbReference>
<gene>
    <name evidence="5" type="ORF">CUS_6148</name>
</gene>
<dbReference type="AlphaFoldDB" id="E9S7D7"/>
<comment type="caution">
    <text evidence="5">The sequence shown here is derived from an EMBL/GenBank/DDBJ whole genome shotgun (WGS) entry which is preliminary data.</text>
</comment>
<dbReference type="GO" id="GO:0008202">
    <property type="term" value="P:steroid metabolic process"/>
    <property type="evidence" value="ECO:0007669"/>
    <property type="project" value="UniProtKB-KW"/>
</dbReference>
<keyword evidence="2" id="KW-0560">Oxidoreductase</keyword>
<dbReference type="Proteomes" id="UP000004259">
    <property type="component" value="Unassembled WGS sequence"/>
</dbReference>
<evidence type="ECO:0000256" key="2">
    <source>
        <dbReference type="ARBA" id="ARBA00023002"/>
    </source>
</evidence>
<comment type="similarity">
    <text evidence="1 4">Belongs to the short-chain dehydrogenases/reductases (SDR) family.</text>
</comment>
<dbReference type="PANTHER" id="PTHR42879">
    <property type="entry name" value="3-OXOACYL-(ACYL-CARRIER-PROTEIN) REDUCTASE"/>
    <property type="match status" value="1"/>
</dbReference>
<dbReference type="GO" id="GO:0016491">
    <property type="term" value="F:oxidoreductase activity"/>
    <property type="evidence" value="ECO:0007669"/>
    <property type="project" value="UniProtKB-KW"/>
</dbReference>
<evidence type="ECO:0000313" key="5">
    <source>
        <dbReference type="EMBL" id="EGC04792.1"/>
    </source>
</evidence>
<organism evidence="5 6">
    <name type="scientific">Ruminococcus albus 8</name>
    <dbReference type="NCBI Taxonomy" id="246199"/>
    <lineage>
        <taxon>Bacteria</taxon>
        <taxon>Bacillati</taxon>
        <taxon>Bacillota</taxon>
        <taxon>Clostridia</taxon>
        <taxon>Eubacteriales</taxon>
        <taxon>Oscillospiraceae</taxon>
        <taxon>Ruminococcus</taxon>
    </lineage>
</organism>
<dbReference type="PROSITE" id="PS00061">
    <property type="entry name" value="ADH_SHORT"/>
    <property type="match status" value="1"/>
</dbReference>
<dbReference type="NCBIfam" id="NF047420">
    <property type="entry name" value="EF_P_mod_YmfI"/>
    <property type="match status" value="1"/>
</dbReference>
<dbReference type="InterPro" id="IPR020904">
    <property type="entry name" value="Sc_DH/Rdtase_CS"/>
</dbReference>
<dbReference type="Pfam" id="PF00106">
    <property type="entry name" value="adh_short"/>
    <property type="match status" value="1"/>
</dbReference>